<protein>
    <recommendedName>
        <fullName evidence="3">Heparinase</fullName>
    </recommendedName>
</protein>
<dbReference type="RefSeq" id="WP_119847857.1">
    <property type="nucleotide sequence ID" value="NZ_CP032412.1"/>
</dbReference>
<evidence type="ECO:0000313" key="2">
    <source>
        <dbReference type="Proteomes" id="UP000266552"/>
    </source>
</evidence>
<dbReference type="AlphaFoldDB" id="A0A385TMX7"/>
<sequence length="591" mass="65175">MMLNRVFEVNDSWVREGMDRQILEETHRWHGGVRTMENGLPSPNHNTGTPTAMAIWAAALCNPASAYYRDKELARRFALSARYMLAAQHADGTISPGWTNFHSPPDTAFVVVGYAQAAQLILADGWAELKGASADMLLFLERTLPALITGGCHTPNHRWVICAALGFLNALFDSSDALKRAEEWLAEGMDATLDGEWTERSNGIYNVVSDVMLIHAARMLKRPELLVPVRANLKMMTYLVHPDGEIVTEYSGRQDFGQRFDMSGYYLPCLMMASLDRDPVFQGMAEQSLSLLKHPGGAPTNAAVRLLLDPGLMREGAETTPMPEHYRVVLNGEFPRERYLSGFAGAGHHGVIRYSRMHTDFGAPVARIREGRTSVTVSTEMSSFFSLRHGAARLLGVQFASYFDPGFVKMSRLATLEQGYRLSGEQEKGYNGPVPEAALPNSAREGVSPWYLLPHHCRPQTHVQRHKVEVEVAEASDGWKLVISSTEPEEVVSQISLIFPATGSLSGGELAPAGGDAQFWMEGSIRYEMDGDWLEISSGGLQHTAAGVREAAYPLGFRTLLLNVVTPFVKEIHIKLSPAADLDRTERGESS</sequence>
<gene>
    <name evidence="1" type="ORF">D5F53_11830</name>
</gene>
<accession>A0A385TMX7</accession>
<dbReference type="InterPro" id="IPR008930">
    <property type="entry name" value="Terpenoid_cyclase/PrenylTrfase"/>
</dbReference>
<organism evidence="1 2">
    <name type="scientific">Paenibacillus lautus</name>
    <name type="common">Bacillus lautus</name>
    <dbReference type="NCBI Taxonomy" id="1401"/>
    <lineage>
        <taxon>Bacteria</taxon>
        <taxon>Bacillati</taxon>
        <taxon>Bacillota</taxon>
        <taxon>Bacilli</taxon>
        <taxon>Bacillales</taxon>
        <taxon>Paenibacillaceae</taxon>
        <taxon>Paenibacillus</taxon>
    </lineage>
</organism>
<proteinExistence type="predicted"/>
<keyword evidence="2" id="KW-1185">Reference proteome</keyword>
<evidence type="ECO:0000313" key="1">
    <source>
        <dbReference type="EMBL" id="AYB43942.1"/>
    </source>
</evidence>
<name>A0A385TMX7_PAELA</name>
<dbReference type="SUPFAM" id="SSF48239">
    <property type="entry name" value="Terpenoid cyclases/Protein prenyltransferases"/>
    <property type="match status" value="1"/>
</dbReference>
<dbReference type="EMBL" id="CP032412">
    <property type="protein sequence ID" value="AYB43942.1"/>
    <property type="molecule type" value="Genomic_DNA"/>
</dbReference>
<evidence type="ECO:0008006" key="3">
    <source>
        <dbReference type="Google" id="ProtNLM"/>
    </source>
</evidence>
<dbReference type="Proteomes" id="UP000266552">
    <property type="component" value="Chromosome"/>
</dbReference>
<reference evidence="1 2" key="1">
    <citation type="submission" date="2018-09" db="EMBL/GenBank/DDBJ databases">
        <title>Genome Sequence of Paenibacillus lautus Strain E7593-69, Azo Dye-Degrading Bacteria, Isolated from Commercial Tattoo Inks.</title>
        <authorList>
            <person name="Nho S.W."/>
            <person name="Kim S.-J."/>
            <person name="Kweon O."/>
            <person name="Cerniglia C.E."/>
        </authorList>
    </citation>
    <scope>NUCLEOTIDE SEQUENCE [LARGE SCALE GENOMIC DNA]</scope>
    <source>
        <strain evidence="1 2">E7593-69</strain>
    </source>
</reference>
<dbReference type="KEGG" id="plw:D5F53_11830"/>